<evidence type="ECO:0000259" key="1">
    <source>
        <dbReference type="SMART" id="SM00014"/>
    </source>
</evidence>
<accession>A0ABV2T2I7</accession>
<dbReference type="EMBL" id="JBEXAC010000001">
    <property type="protein sequence ID" value="MET6997243.1"/>
    <property type="molecule type" value="Genomic_DNA"/>
</dbReference>
<protein>
    <submittedName>
        <fullName evidence="2">Phosphatase PAP2 family protein</fullName>
    </submittedName>
</protein>
<keyword evidence="3" id="KW-1185">Reference proteome</keyword>
<evidence type="ECO:0000313" key="2">
    <source>
        <dbReference type="EMBL" id="MET6997243.1"/>
    </source>
</evidence>
<dbReference type="SUPFAM" id="SSF48317">
    <property type="entry name" value="Acid phosphatase/Vanadium-dependent haloperoxidase"/>
    <property type="match status" value="1"/>
</dbReference>
<dbReference type="Proteomes" id="UP001549749">
    <property type="component" value="Unassembled WGS sequence"/>
</dbReference>
<dbReference type="PANTHER" id="PTHR14969:SF13">
    <property type="entry name" value="AT30094P"/>
    <property type="match status" value="1"/>
</dbReference>
<reference evidence="2 3" key="1">
    <citation type="submission" date="2024-06" db="EMBL/GenBank/DDBJ databases">
        <title>Chitinophaga defluvii sp. nov., isolated from municipal sewage.</title>
        <authorList>
            <person name="Zhang L."/>
        </authorList>
    </citation>
    <scope>NUCLEOTIDE SEQUENCE [LARGE SCALE GENOMIC DNA]</scope>
    <source>
        <strain evidence="2 3">H8</strain>
    </source>
</reference>
<name>A0ABV2T2I7_9BACT</name>
<dbReference type="PANTHER" id="PTHR14969">
    <property type="entry name" value="SPHINGOSINE-1-PHOSPHATE PHOSPHOHYDROLASE"/>
    <property type="match status" value="1"/>
</dbReference>
<sequence>MWIRKGIIWVAVLSGIHTVALKAQNRALLLPAADSGYTGIIPTSAEDTLPVIQGHLWQAVPRYKPSMAGVVVPGAMMAYGFLALGNNALKDLNGSTKGELQEDHPTFANHIDNYLQYAPAVAVYGLNAAGIHGQHNLRDRSMLYGMSMLMMSGTVFVTKKLTHEERPDQSNYYSFPSGHTASAFAAAEFMRQEYKEVSPWYAYAGYAMATATGALRLYNNKHWLSDVIAGAGFGILSTKAAYWMYPWVKQKLFKDKPATTLVVPYYNPQWRSTGLSLSMQLHR</sequence>
<comment type="caution">
    <text evidence="2">The sequence shown here is derived from an EMBL/GenBank/DDBJ whole genome shotgun (WGS) entry which is preliminary data.</text>
</comment>
<gene>
    <name evidence="2" type="ORF">ABR189_07670</name>
</gene>
<dbReference type="RefSeq" id="WP_354659882.1">
    <property type="nucleotide sequence ID" value="NZ_JBEXAC010000001.1"/>
</dbReference>
<evidence type="ECO:0000313" key="3">
    <source>
        <dbReference type="Proteomes" id="UP001549749"/>
    </source>
</evidence>
<dbReference type="InterPro" id="IPR000326">
    <property type="entry name" value="PAP2/HPO"/>
</dbReference>
<dbReference type="Pfam" id="PF01569">
    <property type="entry name" value="PAP2"/>
    <property type="match status" value="1"/>
</dbReference>
<dbReference type="Gene3D" id="1.20.144.10">
    <property type="entry name" value="Phosphatidic acid phosphatase type 2/haloperoxidase"/>
    <property type="match status" value="1"/>
</dbReference>
<proteinExistence type="predicted"/>
<feature type="domain" description="Phosphatidic acid phosphatase type 2/haloperoxidase" evidence="1">
    <location>
        <begin position="141"/>
        <end position="242"/>
    </location>
</feature>
<dbReference type="CDD" id="cd03394">
    <property type="entry name" value="PAP2_like_5"/>
    <property type="match status" value="1"/>
</dbReference>
<dbReference type="InterPro" id="IPR036938">
    <property type="entry name" value="PAP2/HPO_sf"/>
</dbReference>
<organism evidence="2 3">
    <name type="scientific">Chitinophaga defluvii</name>
    <dbReference type="NCBI Taxonomy" id="3163343"/>
    <lineage>
        <taxon>Bacteria</taxon>
        <taxon>Pseudomonadati</taxon>
        <taxon>Bacteroidota</taxon>
        <taxon>Chitinophagia</taxon>
        <taxon>Chitinophagales</taxon>
        <taxon>Chitinophagaceae</taxon>
        <taxon>Chitinophaga</taxon>
    </lineage>
</organism>
<dbReference type="SMART" id="SM00014">
    <property type="entry name" value="acidPPc"/>
    <property type="match status" value="1"/>
</dbReference>